<dbReference type="Proteomes" id="UP000252530">
    <property type="component" value="Unassembled WGS sequence"/>
</dbReference>
<feature type="transmembrane region" description="Helical" evidence="8">
    <location>
        <begin position="87"/>
        <end position="109"/>
    </location>
</feature>
<evidence type="ECO:0000256" key="5">
    <source>
        <dbReference type="ARBA" id="ARBA00022989"/>
    </source>
</evidence>
<evidence type="ECO:0000256" key="7">
    <source>
        <dbReference type="RuleBase" id="RU000477"/>
    </source>
</evidence>
<dbReference type="EMBL" id="PDCG01000007">
    <property type="protein sequence ID" value="RBP97370.1"/>
    <property type="molecule type" value="Genomic_DNA"/>
</dbReference>
<dbReference type="AlphaFoldDB" id="A0A366K6J7"/>
<dbReference type="InterPro" id="IPR050363">
    <property type="entry name" value="MIP/Aquaporin"/>
</dbReference>
<dbReference type="PANTHER" id="PTHR43829:SF9">
    <property type="entry name" value="AQUAPORIN-9"/>
    <property type="match status" value="1"/>
</dbReference>
<organism evidence="9 10">
    <name type="scientific">Bifidobacterium aemilianum</name>
    <dbReference type="NCBI Taxonomy" id="2493120"/>
    <lineage>
        <taxon>Bacteria</taxon>
        <taxon>Bacillati</taxon>
        <taxon>Actinomycetota</taxon>
        <taxon>Actinomycetes</taxon>
        <taxon>Bifidobacteriales</taxon>
        <taxon>Bifidobacteriaceae</taxon>
        <taxon>Bifidobacterium</taxon>
    </lineage>
</organism>
<keyword evidence="5 8" id="KW-1133">Transmembrane helix</keyword>
<dbReference type="InterPro" id="IPR000425">
    <property type="entry name" value="MIP"/>
</dbReference>
<dbReference type="InterPro" id="IPR022357">
    <property type="entry name" value="MIP_CS"/>
</dbReference>
<feature type="transmembrane region" description="Helical" evidence="8">
    <location>
        <begin position="169"/>
        <end position="186"/>
    </location>
</feature>
<comment type="subcellular location">
    <subcellularLocation>
        <location evidence="1">Membrane</location>
        <topology evidence="1">Multi-pass membrane protein</topology>
    </subcellularLocation>
</comment>
<keyword evidence="6 8" id="KW-0472">Membrane</keyword>
<name>A0A366K6J7_9BIFI</name>
<dbReference type="Gene3D" id="1.20.1080.10">
    <property type="entry name" value="Glycerol uptake facilitator protein"/>
    <property type="match status" value="1"/>
</dbReference>
<dbReference type="Pfam" id="PF00230">
    <property type="entry name" value="MIP"/>
    <property type="match status" value="1"/>
</dbReference>
<dbReference type="RefSeq" id="WP_113860580.1">
    <property type="nucleotide sequence ID" value="NZ_PDCG01000007.1"/>
</dbReference>
<keyword evidence="3 7" id="KW-0813">Transport</keyword>
<dbReference type="CDD" id="cd00333">
    <property type="entry name" value="MIP"/>
    <property type="match status" value="1"/>
</dbReference>
<reference evidence="9 10" key="1">
    <citation type="submission" date="2017-10" db="EMBL/GenBank/DDBJ databases">
        <title>Bifidobacterium xylocopum sp. nov. and Bifidobacterium aemilianum sp. nov., from the carpenter bee (Xylocopa violacea) digestive tract.</title>
        <authorList>
            <person name="Alberoni D."/>
            <person name="Baffoni L."/>
            <person name="Di Gioia D."/>
            <person name="Gaggia F."/>
            <person name="Biavati B."/>
        </authorList>
    </citation>
    <scope>NUCLEOTIDE SEQUENCE [LARGE SCALE GENOMIC DNA]</scope>
    <source>
        <strain evidence="9 10">XV10</strain>
    </source>
</reference>
<keyword evidence="10" id="KW-1185">Reference proteome</keyword>
<dbReference type="InterPro" id="IPR023271">
    <property type="entry name" value="Aquaporin-like"/>
</dbReference>
<accession>A0A366K6J7</accession>
<evidence type="ECO:0000256" key="4">
    <source>
        <dbReference type="ARBA" id="ARBA00022692"/>
    </source>
</evidence>
<evidence type="ECO:0000256" key="1">
    <source>
        <dbReference type="ARBA" id="ARBA00004141"/>
    </source>
</evidence>
<keyword evidence="4 7" id="KW-0812">Transmembrane</keyword>
<dbReference type="GO" id="GO:0005886">
    <property type="term" value="C:plasma membrane"/>
    <property type="evidence" value="ECO:0007669"/>
    <property type="project" value="TreeGrafter"/>
</dbReference>
<dbReference type="PANTHER" id="PTHR43829">
    <property type="entry name" value="AQUAPORIN OR AQUAGLYCEROPORIN RELATED"/>
    <property type="match status" value="1"/>
</dbReference>
<feature type="transmembrane region" description="Helical" evidence="8">
    <location>
        <begin position="138"/>
        <end position="157"/>
    </location>
</feature>
<dbReference type="SUPFAM" id="SSF81338">
    <property type="entry name" value="Aquaporin-like"/>
    <property type="match status" value="1"/>
</dbReference>
<dbReference type="OrthoDB" id="9807293at2"/>
<comment type="caution">
    <text evidence="9">The sequence shown here is derived from an EMBL/GenBank/DDBJ whole genome shotgun (WGS) entry which is preliminary data.</text>
</comment>
<feature type="transmembrane region" description="Helical" evidence="8">
    <location>
        <begin position="42"/>
        <end position="66"/>
    </location>
</feature>
<feature type="transmembrane region" description="Helical" evidence="8">
    <location>
        <begin position="9"/>
        <end position="30"/>
    </location>
</feature>
<evidence type="ECO:0000256" key="6">
    <source>
        <dbReference type="ARBA" id="ARBA00023136"/>
    </source>
</evidence>
<evidence type="ECO:0000313" key="9">
    <source>
        <dbReference type="EMBL" id="RBP97370.1"/>
    </source>
</evidence>
<proteinExistence type="inferred from homology"/>
<dbReference type="PRINTS" id="PR00783">
    <property type="entry name" value="MINTRINSICP"/>
</dbReference>
<dbReference type="GO" id="GO:0015254">
    <property type="term" value="F:glycerol channel activity"/>
    <property type="evidence" value="ECO:0007669"/>
    <property type="project" value="TreeGrafter"/>
</dbReference>
<evidence type="ECO:0000313" key="10">
    <source>
        <dbReference type="Proteomes" id="UP000252530"/>
    </source>
</evidence>
<feature type="transmembrane region" description="Helical" evidence="8">
    <location>
        <begin position="220"/>
        <end position="238"/>
    </location>
</feature>
<evidence type="ECO:0000256" key="2">
    <source>
        <dbReference type="ARBA" id="ARBA00006175"/>
    </source>
</evidence>
<comment type="similarity">
    <text evidence="2 7">Belongs to the MIP/aquaporin (TC 1.A.8) family.</text>
</comment>
<gene>
    <name evidence="9" type="ORF">CRD60_07015</name>
</gene>
<evidence type="ECO:0000256" key="8">
    <source>
        <dbReference type="SAM" id="Phobius"/>
    </source>
</evidence>
<protein>
    <submittedName>
        <fullName evidence="9">Aquaporin</fullName>
    </submittedName>
</protein>
<evidence type="ECO:0000256" key="3">
    <source>
        <dbReference type="ARBA" id="ARBA00022448"/>
    </source>
</evidence>
<sequence>MEYALMTKLAAEFVGTAILMVFGNGAVANVELKGTKGFHSGWLTIAMGYGFGVMFPVLMFGAISGAQINPAMTIAQAVNGMFPWNQVLPFIVAQLLGAAVGQLLVYAAYYPHYRQTESPEAILASFTTTDASDSNSNYFINEFIGTLILVLGALCCLEGDWGSKNKASAAIVVGFIVWGLVTSLGGPTGPGLNPARDLVPRILHQLLPIAHKGSSRWGEAWIPVVAPIMGAIGGAFIFKQLFA</sequence>
<dbReference type="PROSITE" id="PS00221">
    <property type="entry name" value="MIP"/>
    <property type="match status" value="1"/>
</dbReference>